<organism evidence="1 2">
    <name type="scientific">Dentiscutata heterogama</name>
    <dbReference type="NCBI Taxonomy" id="1316150"/>
    <lineage>
        <taxon>Eukaryota</taxon>
        <taxon>Fungi</taxon>
        <taxon>Fungi incertae sedis</taxon>
        <taxon>Mucoromycota</taxon>
        <taxon>Glomeromycotina</taxon>
        <taxon>Glomeromycetes</taxon>
        <taxon>Diversisporales</taxon>
        <taxon>Gigasporaceae</taxon>
        <taxon>Dentiscutata</taxon>
    </lineage>
</organism>
<sequence length="217" mass="25423">LEIILKLFCELTEMLNDSKYPALSFVTPAIENLKQHLSIYQPKNDIIQQIIDNILDNLKKNFGVPSTLGLYGSFFDPRFKKLLYIKSELRSQILDNLREQFTKLIKPVTSNTIDNDSKMLTFFQIFIEENRQTEFDKYIELPQLPITEENNPLRWWSENKNVFPTMAKLARKYLSVTAFSVPNGELFPDEKNQCLDFDILNYTVFLKHNLLLFGISN</sequence>
<dbReference type="EMBL" id="CAJVPU010021911">
    <property type="protein sequence ID" value="CAG8683267.1"/>
    <property type="molecule type" value="Genomic_DNA"/>
</dbReference>
<comment type="caution">
    <text evidence="1">The sequence shown here is derived from an EMBL/GenBank/DDBJ whole genome shotgun (WGS) entry which is preliminary data.</text>
</comment>
<evidence type="ECO:0000313" key="2">
    <source>
        <dbReference type="Proteomes" id="UP000789702"/>
    </source>
</evidence>
<reference evidence="1" key="1">
    <citation type="submission" date="2021-06" db="EMBL/GenBank/DDBJ databases">
        <authorList>
            <person name="Kallberg Y."/>
            <person name="Tangrot J."/>
            <person name="Rosling A."/>
        </authorList>
    </citation>
    <scope>NUCLEOTIDE SEQUENCE</scope>
    <source>
        <strain evidence="1">IL203A</strain>
    </source>
</reference>
<evidence type="ECO:0000313" key="1">
    <source>
        <dbReference type="EMBL" id="CAG8683267.1"/>
    </source>
</evidence>
<accession>A0ACA9NZW1</accession>
<keyword evidence="2" id="KW-1185">Reference proteome</keyword>
<dbReference type="Proteomes" id="UP000789702">
    <property type="component" value="Unassembled WGS sequence"/>
</dbReference>
<proteinExistence type="predicted"/>
<gene>
    <name evidence="1" type="ORF">DHETER_LOCUS10770</name>
</gene>
<name>A0ACA9NZW1_9GLOM</name>
<protein>
    <submittedName>
        <fullName evidence="1">9520_t:CDS:1</fullName>
    </submittedName>
</protein>
<feature type="non-terminal residue" evidence="1">
    <location>
        <position position="1"/>
    </location>
</feature>